<dbReference type="OrthoDB" id="10062876at2759"/>
<dbReference type="GO" id="GO:0015179">
    <property type="term" value="F:L-amino acid transmembrane transporter activity"/>
    <property type="evidence" value="ECO:0007669"/>
    <property type="project" value="TreeGrafter"/>
</dbReference>
<feature type="transmembrane region" description="Helical" evidence="5">
    <location>
        <begin position="75"/>
        <end position="99"/>
    </location>
</feature>
<dbReference type="PANTHER" id="PTHR11785:SF240">
    <property type="entry name" value="LD25378P"/>
    <property type="match status" value="1"/>
</dbReference>
<protein>
    <submittedName>
        <fullName evidence="6">L-type amino acid transporter 1-like protein MLAS</fullName>
    </submittedName>
</protein>
<evidence type="ECO:0000256" key="1">
    <source>
        <dbReference type="ARBA" id="ARBA00004141"/>
    </source>
</evidence>
<keyword evidence="4 5" id="KW-0472">Membrane</keyword>
<dbReference type="EMBL" id="BGZK01000961">
    <property type="protein sequence ID" value="GBP66553.1"/>
    <property type="molecule type" value="Genomic_DNA"/>
</dbReference>
<dbReference type="PANTHER" id="PTHR11785">
    <property type="entry name" value="AMINO ACID TRANSPORTER"/>
    <property type="match status" value="1"/>
</dbReference>
<keyword evidence="3 5" id="KW-1133">Transmembrane helix</keyword>
<evidence type="ECO:0000256" key="3">
    <source>
        <dbReference type="ARBA" id="ARBA00022989"/>
    </source>
</evidence>
<dbReference type="InterPro" id="IPR050598">
    <property type="entry name" value="AminoAcid_Transporter"/>
</dbReference>
<dbReference type="GO" id="GO:0016020">
    <property type="term" value="C:membrane"/>
    <property type="evidence" value="ECO:0007669"/>
    <property type="project" value="UniProtKB-SubCell"/>
</dbReference>
<evidence type="ECO:0000313" key="7">
    <source>
        <dbReference type="Proteomes" id="UP000299102"/>
    </source>
</evidence>
<gene>
    <name evidence="6" type="primary">SLC7A5P1</name>
    <name evidence="6" type="ORF">EVAR_44414_1</name>
</gene>
<organism evidence="6 7">
    <name type="scientific">Eumeta variegata</name>
    <name type="common">Bagworm moth</name>
    <name type="synonym">Eumeta japonica</name>
    <dbReference type="NCBI Taxonomy" id="151549"/>
    <lineage>
        <taxon>Eukaryota</taxon>
        <taxon>Metazoa</taxon>
        <taxon>Ecdysozoa</taxon>
        <taxon>Arthropoda</taxon>
        <taxon>Hexapoda</taxon>
        <taxon>Insecta</taxon>
        <taxon>Pterygota</taxon>
        <taxon>Neoptera</taxon>
        <taxon>Endopterygota</taxon>
        <taxon>Lepidoptera</taxon>
        <taxon>Glossata</taxon>
        <taxon>Ditrysia</taxon>
        <taxon>Tineoidea</taxon>
        <taxon>Psychidae</taxon>
        <taxon>Oiketicinae</taxon>
        <taxon>Eumeta</taxon>
    </lineage>
</organism>
<dbReference type="Pfam" id="PF13520">
    <property type="entry name" value="AA_permease_2"/>
    <property type="match status" value="1"/>
</dbReference>
<accession>A0A4C1XU31</accession>
<dbReference type="Proteomes" id="UP000299102">
    <property type="component" value="Unassembled WGS sequence"/>
</dbReference>
<dbReference type="Gene3D" id="1.20.1740.10">
    <property type="entry name" value="Amino acid/polyamine transporter I"/>
    <property type="match status" value="1"/>
</dbReference>
<keyword evidence="7" id="KW-1185">Reference proteome</keyword>
<evidence type="ECO:0000256" key="2">
    <source>
        <dbReference type="ARBA" id="ARBA00022692"/>
    </source>
</evidence>
<keyword evidence="2 5" id="KW-0812">Transmembrane</keyword>
<evidence type="ECO:0000256" key="5">
    <source>
        <dbReference type="SAM" id="Phobius"/>
    </source>
</evidence>
<comment type="caution">
    <text evidence="6">The sequence shown here is derived from an EMBL/GenBank/DDBJ whole genome shotgun (WGS) entry which is preliminary data.</text>
</comment>
<name>A0A4C1XU31_EUMVA</name>
<dbReference type="AlphaFoldDB" id="A0A4C1XU31"/>
<proteinExistence type="predicted"/>
<feature type="transmembrane region" description="Helical" evidence="5">
    <location>
        <begin position="41"/>
        <end position="63"/>
    </location>
</feature>
<evidence type="ECO:0000313" key="6">
    <source>
        <dbReference type="EMBL" id="GBP66553.1"/>
    </source>
</evidence>
<reference evidence="6 7" key="1">
    <citation type="journal article" date="2019" name="Commun. Biol.">
        <title>The bagworm genome reveals a unique fibroin gene that provides high tensile strength.</title>
        <authorList>
            <person name="Kono N."/>
            <person name="Nakamura H."/>
            <person name="Ohtoshi R."/>
            <person name="Tomita M."/>
            <person name="Numata K."/>
            <person name="Arakawa K."/>
        </authorList>
    </citation>
    <scope>NUCLEOTIDE SEQUENCE [LARGE SCALE GENOMIC DNA]</scope>
</reference>
<evidence type="ECO:0000256" key="4">
    <source>
        <dbReference type="ARBA" id="ARBA00023136"/>
    </source>
</evidence>
<dbReference type="InterPro" id="IPR002293">
    <property type="entry name" value="AA/rel_permease1"/>
</dbReference>
<sequence>MAKVSASESLTPVITIVGPNGDDETDRGSSRGVRLKKELGLMNGVAIIVGVIVGSGIFVSPNFALRYAGSKGMALIVWILSGILCMVGALCYTELGTMIPKSGGDYAYIGEAFGPLPSFLYLWVALFILMPTGNAITALTFAQNILQPLWPVCTPPSAAVKLIAALVTLANEHASHQRVGGHRRS</sequence>
<dbReference type="STRING" id="151549.A0A4C1XU31"/>
<dbReference type="FunFam" id="1.20.1740.10:FF:000092">
    <property type="entry name" value="Putative L-type amino acid transporter 1-like protein MLAS"/>
    <property type="match status" value="1"/>
</dbReference>
<comment type="subcellular location">
    <subcellularLocation>
        <location evidence="1">Membrane</location>
        <topology evidence="1">Multi-pass membrane protein</topology>
    </subcellularLocation>
</comment>
<feature type="transmembrane region" description="Helical" evidence="5">
    <location>
        <begin position="119"/>
        <end position="142"/>
    </location>
</feature>